<dbReference type="AlphaFoldDB" id="A0A5D0UA22"/>
<dbReference type="Pfam" id="PF07732">
    <property type="entry name" value="Cu-oxidase_3"/>
    <property type="match status" value="1"/>
</dbReference>
<evidence type="ECO:0000259" key="6">
    <source>
        <dbReference type="Pfam" id="PF07732"/>
    </source>
</evidence>
<dbReference type="InterPro" id="IPR011706">
    <property type="entry name" value="Cu-oxidase_C"/>
</dbReference>
<feature type="region of interest" description="Disordered" evidence="4">
    <location>
        <begin position="1108"/>
        <end position="1128"/>
    </location>
</feature>
<dbReference type="PANTHER" id="PTHR11709:SF394">
    <property type="entry name" value="FI03373P-RELATED"/>
    <property type="match status" value="1"/>
</dbReference>
<evidence type="ECO:0000259" key="5">
    <source>
        <dbReference type="Pfam" id="PF07731"/>
    </source>
</evidence>
<dbReference type="GO" id="GO:0005507">
    <property type="term" value="F:copper ion binding"/>
    <property type="evidence" value="ECO:0007669"/>
    <property type="project" value="InterPro"/>
</dbReference>
<sequence length="1244" mass="137664">MPVKRVYDVVAMHVPIVYDAHGDHDRNGMIFTLAEHEGTLTELRETFPTPFPDPLKEPERLPKPHPLVRPLVLRARAGERVVVRFRNELRRRAGIHAQGVGYRVRNADGGAVGRNPDSSVEPGGTATYEWDAWHEGVFHFGDLADLRGREDGSQAHGLFGALVVEPEDAAWTDPVTGDPLVDGLYADVHVPGRPSFREYTLFMQDETPNDNPVPPPHPTYECERPRPHTHSPAAGGERLAPVLFPEHGGDHDGGGHGDGHGDGHGGGQDEHAMSMMLMSYRTEPMGWRSLAYERLLERGEIDPARDAIVGEEQHHSSWLFGDPETPIFRAYGGDPAKIRLVHAGVKETHVFHLHLHQWRAAPEHDESPIIDSITLGPQQAFTIEPVHGAGSVQEATGDIIFHCHLYPHFHSGMWGMWRVFDVLQNGDGHYPDGTPIAPLRPLPTRPAPPAPTAELPGFPAFMDGSYPQKSPRPPRTPGMPAGMGREPSALERNAFVPDPQPGEAFTKVTLNPDAPVRRYHLVVMQGTLHYFQGKESGGHHNTWHDHRGVFFVLQEEIDAAGGIEKFQRELEEGKRRIEPIAIRARKGEVLELTLTNALPPGCHEATAFDTVLPFQPEGGLHVHLVKFDPLVADGASVGWNYLSGTTTADAGERDHERYRSWIYRWYCDEEFGVVFFHDHLLANERQRHGLFGSMTAEPEGAVWVDPHDLDREVRNAATAVVKLPDGTAFRERVIPVADFVPLFEHGAGETGNPINPPSFPGAMDDQGSMAVGYRCEPLHERPGDPADWFSSAVHGDPQTPMLRGYPGEKVRVRLYQGSHEEQHGFTTSGLRWHAWRDDPRSPLRTQQTIGISEAFSLRLGEAPVPGDYMWSFSAIDDTWLGCWGLFRFHEEAQADLPPLPGAFAGDGLPPFDPATARRYDVRAVAREIAYSDRRSDPFGLVYTVDGTDDDGPLVLRCRAGEWVEVTLTNEVDVPPEPTPYDPRLPALDEPAEREVSARVSLHPVGPLRYDVRDSDGAYAGHNGDGTVKPGAAVTYRWFADTPGVVLLEDRADLRTHRHRGLVGALVVEAADATPRGGAWTGHQATIRRPQGDDVHELVLVLQDGVRQYHHGDPTQPVTDLEDEPEDSGQKAFNYRSAHLLPSRPSLAVDEPGTPLLQCRPGDLVRVHLVMAADRPRNHTFQVHGQTWPMEEHLEAPRVGAIGGLANGSLRTLTFRAGPPGDYAYRTGAFRWALTEGLWGVIRVR</sequence>
<evidence type="ECO:0000313" key="7">
    <source>
        <dbReference type="EMBL" id="TYC14576.1"/>
    </source>
</evidence>
<name>A0A5D0UA22_9ACTN</name>
<dbReference type="InterPro" id="IPR045087">
    <property type="entry name" value="Cu-oxidase_fam"/>
</dbReference>
<gene>
    <name evidence="7" type="ORF">FXF65_17175</name>
</gene>
<dbReference type="OrthoDB" id="345021at2"/>
<dbReference type="InterPro" id="IPR002355">
    <property type="entry name" value="Cu_oxidase_Cu_BS"/>
</dbReference>
<feature type="compositionally biased region" description="Basic and acidic residues" evidence="4">
    <location>
        <begin position="247"/>
        <end position="270"/>
    </location>
</feature>
<dbReference type="InterPro" id="IPR011707">
    <property type="entry name" value="Cu-oxidase-like_N"/>
</dbReference>
<dbReference type="Proteomes" id="UP000322634">
    <property type="component" value="Unassembled WGS sequence"/>
</dbReference>
<keyword evidence="1" id="KW-0479">Metal-binding</keyword>
<keyword evidence="3" id="KW-0186">Copper</keyword>
<keyword evidence="8" id="KW-1185">Reference proteome</keyword>
<feature type="domain" description="Plastocyanin-like" evidence="6">
    <location>
        <begin position="73"/>
        <end position="167"/>
    </location>
</feature>
<feature type="domain" description="Plastocyanin-like" evidence="5">
    <location>
        <begin position="322"/>
        <end position="419"/>
    </location>
</feature>
<keyword evidence="2" id="KW-0560">Oxidoreductase</keyword>
<proteinExistence type="predicted"/>
<evidence type="ECO:0000256" key="4">
    <source>
        <dbReference type="SAM" id="MobiDB-lite"/>
    </source>
</evidence>
<comment type="caution">
    <text evidence="7">The sequence shown here is derived from an EMBL/GenBank/DDBJ whole genome shotgun (WGS) entry which is preliminary data.</text>
</comment>
<evidence type="ECO:0000256" key="1">
    <source>
        <dbReference type="ARBA" id="ARBA00022723"/>
    </source>
</evidence>
<dbReference type="RefSeq" id="WP_148350966.1">
    <property type="nucleotide sequence ID" value="NZ_JBHSBF010000036.1"/>
</dbReference>
<evidence type="ECO:0000256" key="2">
    <source>
        <dbReference type="ARBA" id="ARBA00023002"/>
    </source>
</evidence>
<dbReference type="GO" id="GO:0016491">
    <property type="term" value="F:oxidoreductase activity"/>
    <property type="evidence" value="ECO:0007669"/>
    <property type="project" value="UniProtKB-KW"/>
</dbReference>
<dbReference type="Pfam" id="PF07731">
    <property type="entry name" value="Cu-oxidase_2"/>
    <property type="match status" value="1"/>
</dbReference>
<dbReference type="EMBL" id="VSFF01000006">
    <property type="protein sequence ID" value="TYC14576.1"/>
    <property type="molecule type" value="Genomic_DNA"/>
</dbReference>
<dbReference type="PANTHER" id="PTHR11709">
    <property type="entry name" value="MULTI-COPPER OXIDASE"/>
    <property type="match status" value="1"/>
</dbReference>
<reference evidence="7 8" key="1">
    <citation type="submission" date="2019-08" db="EMBL/GenBank/DDBJ databases">
        <title>Actinomadura sp. nov. CYP1-5 isolated from mountain soil.</title>
        <authorList>
            <person name="Songsumanus A."/>
            <person name="Kuncharoen N."/>
            <person name="Kudo T."/>
            <person name="Yuki M."/>
            <person name="Igarashi Y."/>
            <person name="Tanasupawat S."/>
        </authorList>
    </citation>
    <scope>NUCLEOTIDE SEQUENCE [LARGE SCALE GENOMIC DNA]</scope>
    <source>
        <strain evidence="7 8">GKU157</strain>
    </source>
</reference>
<accession>A0A5D0UA22</accession>
<dbReference type="PROSITE" id="PS00080">
    <property type="entry name" value="MULTICOPPER_OXIDASE2"/>
    <property type="match status" value="1"/>
</dbReference>
<evidence type="ECO:0000313" key="8">
    <source>
        <dbReference type="Proteomes" id="UP000322634"/>
    </source>
</evidence>
<evidence type="ECO:0000256" key="3">
    <source>
        <dbReference type="ARBA" id="ARBA00023008"/>
    </source>
</evidence>
<protein>
    <submittedName>
        <fullName evidence="7">Multicopper oxidase domain-containing protein</fullName>
    </submittedName>
</protein>
<dbReference type="Gene3D" id="2.60.40.420">
    <property type="entry name" value="Cupredoxins - blue copper proteins"/>
    <property type="match status" value="4"/>
</dbReference>
<dbReference type="InterPro" id="IPR008972">
    <property type="entry name" value="Cupredoxin"/>
</dbReference>
<feature type="region of interest" description="Disordered" evidence="4">
    <location>
        <begin position="245"/>
        <end position="270"/>
    </location>
</feature>
<feature type="region of interest" description="Disordered" evidence="4">
    <location>
        <begin position="465"/>
        <end position="486"/>
    </location>
</feature>
<organism evidence="7 8">
    <name type="scientific">Actinomadura syzygii</name>
    <dbReference type="NCBI Taxonomy" id="1427538"/>
    <lineage>
        <taxon>Bacteria</taxon>
        <taxon>Bacillati</taxon>
        <taxon>Actinomycetota</taxon>
        <taxon>Actinomycetes</taxon>
        <taxon>Streptosporangiales</taxon>
        <taxon>Thermomonosporaceae</taxon>
        <taxon>Actinomadura</taxon>
    </lineage>
</organism>
<dbReference type="SUPFAM" id="SSF49503">
    <property type="entry name" value="Cupredoxins"/>
    <property type="match status" value="6"/>
</dbReference>